<comment type="caution">
    <text evidence="1">The sequence shown here is derived from an EMBL/GenBank/DDBJ whole genome shotgun (WGS) entry which is preliminary data.</text>
</comment>
<accession>A0ABD0Z303</accession>
<dbReference type="AlphaFoldDB" id="A0ABD0Z303"/>
<gene>
    <name evidence="1" type="ORF">AAG570_011726</name>
</gene>
<keyword evidence="2" id="KW-1185">Reference proteome</keyword>
<protein>
    <submittedName>
        <fullName evidence="1">Uncharacterized protein</fullName>
    </submittedName>
</protein>
<dbReference type="Pfam" id="PF16984">
    <property type="entry name" value="Grp7_allergen"/>
    <property type="match status" value="2"/>
</dbReference>
<dbReference type="InterPro" id="IPR036691">
    <property type="entry name" value="Endo/exonu/phosph_ase_sf"/>
</dbReference>
<evidence type="ECO:0000313" key="2">
    <source>
        <dbReference type="Proteomes" id="UP001558652"/>
    </source>
</evidence>
<dbReference type="Proteomes" id="UP001558652">
    <property type="component" value="Unassembled WGS sequence"/>
</dbReference>
<dbReference type="InterPro" id="IPR038602">
    <property type="entry name" value="Mite_allergen_7_sf"/>
</dbReference>
<proteinExistence type="predicted"/>
<evidence type="ECO:0000313" key="1">
    <source>
        <dbReference type="EMBL" id="KAL1130478.1"/>
    </source>
</evidence>
<organism evidence="1 2">
    <name type="scientific">Ranatra chinensis</name>
    <dbReference type="NCBI Taxonomy" id="642074"/>
    <lineage>
        <taxon>Eukaryota</taxon>
        <taxon>Metazoa</taxon>
        <taxon>Ecdysozoa</taxon>
        <taxon>Arthropoda</taxon>
        <taxon>Hexapoda</taxon>
        <taxon>Insecta</taxon>
        <taxon>Pterygota</taxon>
        <taxon>Neoptera</taxon>
        <taxon>Paraneoptera</taxon>
        <taxon>Hemiptera</taxon>
        <taxon>Heteroptera</taxon>
        <taxon>Panheteroptera</taxon>
        <taxon>Nepomorpha</taxon>
        <taxon>Nepidae</taxon>
        <taxon>Ranatrinae</taxon>
        <taxon>Ranatra</taxon>
    </lineage>
</organism>
<dbReference type="Gene3D" id="3.60.10.10">
    <property type="entry name" value="Endonuclease/exonuclease/phosphatase"/>
    <property type="match status" value="1"/>
</dbReference>
<dbReference type="EMBL" id="JBFDAA010000007">
    <property type="protein sequence ID" value="KAL1130478.1"/>
    <property type="molecule type" value="Genomic_DNA"/>
</dbReference>
<sequence length="1123" mass="122329">MSLNEVIDGILEDVRMSLASAGKEAEVPLPDAHESFETRIGPIRLTGSLGTQGGQFGSLASITRTGESLVTVTDERITIKLEMGLREAYVHLPRYWAELGGTGIKAEGKIDVKVERNSVSGSVTLIKQAGGVRSSVDSVTVEVLEGFDVSVTGLGAANHVVSKIIEWLAQEFNRNIKQKISRELTKSLQNSLNRNDVCQMLVDSAPNDDRNCLEYGQNCLGLPSTSPAEDCSRGGPLIVEDETIFHEPNFKEDECREDERVPVNCAITYHQTEGEHNPERALVQAAEESLDTKTTYSESPWWHDVFPFGESGQHRTIQFNDIVDSLLGELRQQTSGDDEGLALPDLDCPFQKRIKLFGKSVLNTEGAFRTKRGRILGLLDLGRGGDVIASTDGDQLALGAHLRLGRIEAAYDSYTLDFLSVKSEGSMKVVITGTEVSLAVRTSDIGRLELTHIQIRDLGDVNFSFDGPGVLHQLGGILVNPLTKHFKRVIEEILNLRLGRVLAKKLRRIDLVKEFANEPFDSSTFMIEPGGQHGRSNGGEGQEGECIEADASTVIDKLSIKESEVHVGNKIVYKNKIVLPNNSGKIVFDVGGTSFQIFLVLGGRAPRDAKGEMTFIGKTGSSVIDFACVSLNMIQEISNFEIDPQAFSCHMPVSVTLNEELREGSEQLLATLPKQVVPGQLKKNDGYLSPDRDPATTFRPTVKIGTNETRAISVDNPGQVWPKQSCTSKPWLRGKLVDCDLCHLAQREDMFHHIAVCPCLNEIRLKFFRTTQMSYEEFVGAMALRQSLVKLLQTVTDHGVSGLTEAGAVDDRNCVEGGKNALELPSTSSGEVAPCGECGHKTVDSTSDVPGSGDELCIAQNERLQNIGPGSQMSSGGVRVVTLNISDASLTMLDASSRDWMEFLGEVIDAIMEDVSKLIAIGECEVPLADGRQPLQSRFGPFRMSATLVAQGGQFGSLASIAATGPPFVVSREGKMEIELEMGLRETYVHFPRCWIESNGGGMGAVGKMDVKVERNSVSGIVTLMKEAGGVRSSVGVVSVDVLEGLQANLNCLGLRTDNVASFSEWLQNELDDNIRRKGAQYSSVWGAVTFRRFASHFGSRNKVQPENKFRCSPSGKFQNIQS</sequence>
<dbReference type="InterPro" id="IPR020234">
    <property type="entry name" value="Mite_allergen_group-7"/>
</dbReference>
<name>A0ABD0Z303_9HEMI</name>
<reference evidence="1 2" key="1">
    <citation type="submission" date="2024-07" db="EMBL/GenBank/DDBJ databases">
        <title>Chromosome-level genome assembly of the water stick insect Ranatra chinensis (Heteroptera: Nepidae).</title>
        <authorList>
            <person name="Liu X."/>
        </authorList>
    </citation>
    <scope>NUCLEOTIDE SEQUENCE [LARGE SCALE GENOMIC DNA]</scope>
    <source>
        <strain evidence="1">Cailab_2021Rc</strain>
        <tissue evidence="1">Muscle</tissue>
    </source>
</reference>
<dbReference type="Gene3D" id="3.15.10.50">
    <property type="match status" value="2"/>
</dbReference>